<accession>A0A7S1UP39</accession>
<protein>
    <submittedName>
        <fullName evidence="1">Uncharacterized protein</fullName>
    </submittedName>
</protein>
<gene>
    <name evidence="1" type="ORF">GOCE00092_LOCUS2724</name>
</gene>
<evidence type="ECO:0000313" key="1">
    <source>
        <dbReference type="EMBL" id="CAD9273816.1"/>
    </source>
</evidence>
<dbReference type="AlphaFoldDB" id="A0A7S1UP39"/>
<proteinExistence type="predicted"/>
<name>A0A7S1UP39_9STRA</name>
<dbReference type="EMBL" id="HBGK01005071">
    <property type="protein sequence ID" value="CAD9273816.1"/>
    <property type="molecule type" value="Transcribed_RNA"/>
</dbReference>
<sequence>MRPQVEKIMDTITNIDDQDTKWTAALRFTKVQLRMMSDAHENGGKRVKGNAGALCPHTSHALEEMWEEIVGTVDDNQSPSIEIAEEVYEALKGALGDYECKMSDIVESINIPNKRQKIEISKTTATSSKRVRRVTKLRRSIVKSFSKKKGGFLV</sequence>
<reference evidence="1" key="1">
    <citation type="submission" date="2021-01" db="EMBL/GenBank/DDBJ databases">
        <authorList>
            <person name="Corre E."/>
            <person name="Pelletier E."/>
            <person name="Niang G."/>
            <person name="Scheremetjew M."/>
            <person name="Finn R."/>
            <person name="Kale V."/>
            <person name="Holt S."/>
            <person name="Cochrane G."/>
            <person name="Meng A."/>
            <person name="Brown T."/>
            <person name="Cohen L."/>
        </authorList>
    </citation>
    <scope>NUCLEOTIDE SEQUENCE</scope>
    <source>
        <strain evidence="1">CCMP 410</strain>
    </source>
</reference>
<organism evidence="1">
    <name type="scientific">Grammatophora oceanica</name>
    <dbReference type="NCBI Taxonomy" id="210454"/>
    <lineage>
        <taxon>Eukaryota</taxon>
        <taxon>Sar</taxon>
        <taxon>Stramenopiles</taxon>
        <taxon>Ochrophyta</taxon>
        <taxon>Bacillariophyta</taxon>
        <taxon>Fragilariophyceae</taxon>
        <taxon>Fragilariophycidae</taxon>
        <taxon>Rhabdonematales</taxon>
        <taxon>Grammatophoraceae</taxon>
        <taxon>Grammatophora</taxon>
    </lineage>
</organism>